<dbReference type="AlphaFoldDB" id="A0A5C6ZW80"/>
<dbReference type="Proteomes" id="UP000321367">
    <property type="component" value="Unassembled WGS sequence"/>
</dbReference>
<dbReference type="SUPFAM" id="SSF53254">
    <property type="entry name" value="Phosphoglycerate mutase-like"/>
    <property type="match status" value="1"/>
</dbReference>
<protein>
    <submittedName>
        <fullName evidence="3">Histidine phosphatase family protein</fullName>
    </submittedName>
</protein>
<organism evidence="3 4">
    <name type="scientific">Gillisia hiemivivida</name>
    <dbReference type="NCBI Taxonomy" id="291190"/>
    <lineage>
        <taxon>Bacteria</taxon>
        <taxon>Pseudomonadati</taxon>
        <taxon>Bacteroidota</taxon>
        <taxon>Flavobacteriia</taxon>
        <taxon>Flavobacteriales</taxon>
        <taxon>Flavobacteriaceae</taxon>
        <taxon>Gillisia</taxon>
    </lineage>
</organism>
<dbReference type="OrthoDB" id="3296006at2"/>
<comment type="caution">
    <text evidence="3">The sequence shown here is derived from an EMBL/GenBank/DDBJ whole genome shotgun (WGS) entry which is preliminary data.</text>
</comment>
<dbReference type="EMBL" id="VORY01000005">
    <property type="protein sequence ID" value="TXD94312.1"/>
    <property type="molecule type" value="Genomic_DNA"/>
</dbReference>
<dbReference type="GO" id="GO:0043456">
    <property type="term" value="P:regulation of pentose-phosphate shunt"/>
    <property type="evidence" value="ECO:0007669"/>
    <property type="project" value="TreeGrafter"/>
</dbReference>
<evidence type="ECO:0000313" key="3">
    <source>
        <dbReference type="EMBL" id="TXD94312.1"/>
    </source>
</evidence>
<dbReference type="CDD" id="cd07067">
    <property type="entry name" value="HP_PGM_like"/>
    <property type="match status" value="1"/>
</dbReference>
<proteinExistence type="predicted"/>
<dbReference type="RefSeq" id="WP_146931214.1">
    <property type="nucleotide sequence ID" value="NZ_CBCSHZ010000007.1"/>
</dbReference>
<evidence type="ECO:0000313" key="4">
    <source>
        <dbReference type="Proteomes" id="UP000321367"/>
    </source>
</evidence>
<dbReference type="PANTHER" id="PTHR46517:SF1">
    <property type="entry name" value="FRUCTOSE-2,6-BISPHOSPHATASE TIGAR"/>
    <property type="match status" value="1"/>
</dbReference>
<evidence type="ECO:0000256" key="2">
    <source>
        <dbReference type="PIRSR" id="PIRSR613078-2"/>
    </source>
</evidence>
<dbReference type="InterPro" id="IPR029033">
    <property type="entry name" value="His_PPase_superfam"/>
</dbReference>
<gene>
    <name evidence="3" type="ORF">ES724_06600</name>
</gene>
<evidence type="ECO:0000256" key="1">
    <source>
        <dbReference type="ARBA" id="ARBA00022801"/>
    </source>
</evidence>
<dbReference type="GO" id="GO:0045820">
    <property type="term" value="P:negative regulation of glycolytic process"/>
    <property type="evidence" value="ECO:0007669"/>
    <property type="project" value="TreeGrafter"/>
</dbReference>
<dbReference type="GO" id="GO:0004331">
    <property type="term" value="F:fructose-2,6-bisphosphate 2-phosphatase activity"/>
    <property type="evidence" value="ECO:0007669"/>
    <property type="project" value="TreeGrafter"/>
</dbReference>
<dbReference type="Gene3D" id="3.40.50.1240">
    <property type="entry name" value="Phosphoglycerate mutase-like"/>
    <property type="match status" value="1"/>
</dbReference>
<keyword evidence="1" id="KW-0378">Hydrolase</keyword>
<feature type="binding site" evidence="2">
    <location>
        <begin position="47"/>
        <end position="54"/>
    </location>
    <ligand>
        <name>substrate</name>
    </ligand>
</feature>
<feature type="binding site" evidence="2">
    <location>
        <position position="93"/>
    </location>
    <ligand>
        <name>substrate</name>
    </ligand>
</feature>
<name>A0A5C6ZW80_9FLAO</name>
<dbReference type="Pfam" id="PF00300">
    <property type="entry name" value="His_Phos_1"/>
    <property type="match status" value="1"/>
</dbReference>
<accession>A0A5C6ZW80</accession>
<keyword evidence="4" id="KW-1185">Reference proteome</keyword>
<dbReference type="PROSITE" id="PS51257">
    <property type="entry name" value="PROKAR_LIPOPROTEIN"/>
    <property type="match status" value="1"/>
</dbReference>
<reference evidence="3 4" key="1">
    <citation type="submission" date="2019-08" db="EMBL/GenBank/DDBJ databases">
        <title>Genome sequence of Gillisia hiemivivida IC154 (type strain).</title>
        <authorList>
            <person name="Bowman J.P."/>
        </authorList>
    </citation>
    <scope>NUCLEOTIDE SEQUENCE [LARGE SCALE GENOMIC DNA]</scope>
    <source>
        <strain evidence="3 4">IC154</strain>
    </source>
</reference>
<dbReference type="InterPro" id="IPR013078">
    <property type="entry name" value="His_Pase_superF_clade-1"/>
</dbReference>
<sequence length="183" mass="21063">MKNLFLILFILLTSCNFQKSESSDKHLLKQVEESKVHLNNTTYYLIRHAEKDRNDPSEKDPKLEETGLKRAEKWAVVLKDVSFDMVYSTNYNRTRETAQPIAKANSLEIEIYDSNDPFNQEFQKKTKGKTVLIVGHSNTTPAFVNAIMKNKKYEDLPDDENAALFIVTVSPNKTISTQLLYIN</sequence>
<dbReference type="InterPro" id="IPR051695">
    <property type="entry name" value="Phosphoglycerate_Mutase"/>
</dbReference>
<dbReference type="PANTHER" id="PTHR46517">
    <property type="entry name" value="FRUCTOSE-2,6-BISPHOSPHATASE TIGAR"/>
    <property type="match status" value="1"/>
</dbReference>
<dbReference type="GO" id="GO:0005829">
    <property type="term" value="C:cytosol"/>
    <property type="evidence" value="ECO:0007669"/>
    <property type="project" value="TreeGrafter"/>
</dbReference>